<reference evidence="1" key="1">
    <citation type="submission" date="2019-02" db="EMBL/GenBank/DDBJ databases">
        <authorList>
            <person name="Gruber-Vodicka R. H."/>
            <person name="Seah K. B. B."/>
        </authorList>
    </citation>
    <scope>NUCLEOTIDE SEQUENCE</scope>
    <source>
        <strain evidence="1">BECK_BZ131</strain>
    </source>
</reference>
<evidence type="ECO:0000313" key="1">
    <source>
        <dbReference type="EMBL" id="VFJ75902.1"/>
    </source>
</evidence>
<proteinExistence type="predicted"/>
<evidence type="ECO:0008006" key="2">
    <source>
        <dbReference type="Google" id="ProtNLM"/>
    </source>
</evidence>
<dbReference type="AlphaFoldDB" id="A0A450U0Y9"/>
<name>A0A450U0Y9_9GAMM</name>
<dbReference type="EMBL" id="CAADFE010000093">
    <property type="protein sequence ID" value="VFJ75902.1"/>
    <property type="molecule type" value="Genomic_DNA"/>
</dbReference>
<dbReference type="PANTHER" id="PTHR35586">
    <property type="entry name" value="SLL1691 PROTEIN"/>
    <property type="match status" value="1"/>
</dbReference>
<protein>
    <recommendedName>
        <fullName evidence="2">DUF4351 domain-containing protein</fullName>
    </recommendedName>
</protein>
<accession>A0A450U0Y9</accession>
<dbReference type="PANTHER" id="PTHR35586:SF1">
    <property type="entry name" value="SLL1691 PROTEIN"/>
    <property type="match status" value="1"/>
</dbReference>
<gene>
    <name evidence="1" type="ORF">BECKFW1821C_GA0114237_10935</name>
</gene>
<sequence>MTENHSNKPVHDDYDSPWKEALANYFPEFLALFFPAIHDGLDWSRKYEFLDKELQQIVRDAEIGRRYADKLVKVWTPEGRETWILIHVEVQGQPDAAFDERMYIYNYRIFDRHRVDVVSLAILADPSPDFQAGDYRRGRWGCEVRFRFPTVKLLELGRDWAALEASDNPFTLVVMAHLLAQKNREGEKRLDAKIELIRLMYRRGYDREKILTLFRVIDWLLYLPPEFTRAFQQALSTIEEKKMAYITSIERLGLERGMQQGVQQGMQQGIQQGVQQGMQQGMKQGEAAILNRQLQRKFGEEFTATYRKRVEEADVDTLLDWSEQVLSARSIDEVFH</sequence>
<organism evidence="1">
    <name type="scientific">Candidatus Kentrum sp. FW</name>
    <dbReference type="NCBI Taxonomy" id="2126338"/>
    <lineage>
        <taxon>Bacteria</taxon>
        <taxon>Pseudomonadati</taxon>
        <taxon>Pseudomonadota</taxon>
        <taxon>Gammaproteobacteria</taxon>
        <taxon>Candidatus Kentrum</taxon>
    </lineage>
</organism>